<reference evidence="8 9" key="1">
    <citation type="submission" date="2023-10" db="EMBL/GenBank/DDBJ databases">
        <title>Genome-Wide Identification Analysis in wild type Solanum Pinnatisectum Reveals Some Genes Defensing Phytophthora Infestans.</title>
        <authorList>
            <person name="Sun C."/>
        </authorList>
    </citation>
    <scope>NUCLEOTIDE SEQUENCE [LARGE SCALE GENOMIC DNA]</scope>
    <source>
        <strain evidence="8">LQN</strain>
        <tissue evidence="8">Leaf</tissue>
    </source>
</reference>
<dbReference type="PIRSF" id="PIRSF005739">
    <property type="entry name" value="O-mtase"/>
    <property type="match status" value="1"/>
</dbReference>
<dbReference type="InterPro" id="IPR036388">
    <property type="entry name" value="WH-like_DNA-bd_sf"/>
</dbReference>
<evidence type="ECO:0000256" key="3">
    <source>
        <dbReference type="ARBA" id="ARBA00022691"/>
    </source>
</evidence>
<dbReference type="InterPro" id="IPR012967">
    <property type="entry name" value="COMT_dimerisation"/>
</dbReference>
<dbReference type="GO" id="GO:0009813">
    <property type="term" value="P:flavonoid biosynthetic process"/>
    <property type="evidence" value="ECO:0007669"/>
    <property type="project" value="UniProtKB-ARBA"/>
</dbReference>
<protein>
    <submittedName>
        <fullName evidence="8">Uncharacterized protein</fullName>
    </submittedName>
</protein>
<dbReference type="InterPro" id="IPR016461">
    <property type="entry name" value="COMT-like"/>
</dbReference>
<accession>A0AAV9MJ50</accession>
<comment type="similarity">
    <text evidence="4">Belongs to the class I-like SAM-binding methyltransferase superfamily. Cation-independent O-methyltransferase family. COMT subfamily.</text>
</comment>
<dbReference type="SUPFAM" id="SSF46785">
    <property type="entry name" value="Winged helix' DNA-binding domain"/>
    <property type="match status" value="1"/>
</dbReference>
<dbReference type="Pfam" id="PF00891">
    <property type="entry name" value="Methyltransf_2"/>
    <property type="match status" value="1"/>
</dbReference>
<evidence type="ECO:0000256" key="5">
    <source>
        <dbReference type="PIRSR" id="PIRSR005739-1"/>
    </source>
</evidence>
<dbReference type="InterPro" id="IPR036390">
    <property type="entry name" value="WH_DNA-bd_sf"/>
</dbReference>
<dbReference type="Pfam" id="PF08100">
    <property type="entry name" value="Dimerisation"/>
    <property type="match status" value="1"/>
</dbReference>
<dbReference type="EMBL" id="JAWPEI010000001">
    <property type="protein sequence ID" value="KAK4738082.1"/>
    <property type="molecule type" value="Genomic_DNA"/>
</dbReference>
<dbReference type="GO" id="GO:0032259">
    <property type="term" value="P:methylation"/>
    <property type="evidence" value="ECO:0007669"/>
    <property type="project" value="UniProtKB-KW"/>
</dbReference>
<evidence type="ECO:0000259" key="7">
    <source>
        <dbReference type="Pfam" id="PF08100"/>
    </source>
</evidence>
<keyword evidence="3" id="KW-0949">S-adenosyl-L-methionine</keyword>
<evidence type="ECO:0000313" key="8">
    <source>
        <dbReference type="EMBL" id="KAK4738082.1"/>
    </source>
</evidence>
<feature type="active site" description="Proton acceptor" evidence="5">
    <location>
        <position position="245"/>
    </location>
</feature>
<dbReference type="GO" id="GO:0008171">
    <property type="term" value="F:O-methyltransferase activity"/>
    <property type="evidence" value="ECO:0007669"/>
    <property type="project" value="InterPro"/>
</dbReference>
<name>A0AAV9MJ50_9SOLN</name>
<dbReference type="GO" id="GO:0046983">
    <property type="term" value="F:protein dimerization activity"/>
    <property type="evidence" value="ECO:0007669"/>
    <property type="project" value="InterPro"/>
</dbReference>
<dbReference type="AlphaFoldDB" id="A0AAV9MJ50"/>
<dbReference type="Gene3D" id="1.10.10.10">
    <property type="entry name" value="Winged helix-like DNA-binding domain superfamily/Winged helix DNA-binding domain"/>
    <property type="match status" value="1"/>
</dbReference>
<proteinExistence type="inferred from homology"/>
<dbReference type="InterPro" id="IPR029063">
    <property type="entry name" value="SAM-dependent_MTases_sf"/>
</dbReference>
<dbReference type="Gene3D" id="3.40.50.150">
    <property type="entry name" value="Vaccinia Virus protein VP39"/>
    <property type="match status" value="1"/>
</dbReference>
<evidence type="ECO:0000259" key="6">
    <source>
        <dbReference type="Pfam" id="PF00891"/>
    </source>
</evidence>
<keyword evidence="2" id="KW-0808">Transferase</keyword>
<organism evidence="8 9">
    <name type="scientific">Solanum pinnatisectum</name>
    <name type="common">tansyleaf nightshade</name>
    <dbReference type="NCBI Taxonomy" id="50273"/>
    <lineage>
        <taxon>Eukaryota</taxon>
        <taxon>Viridiplantae</taxon>
        <taxon>Streptophyta</taxon>
        <taxon>Embryophyta</taxon>
        <taxon>Tracheophyta</taxon>
        <taxon>Spermatophyta</taxon>
        <taxon>Magnoliopsida</taxon>
        <taxon>eudicotyledons</taxon>
        <taxon>Gunneridae</taxon>
        <taxon>Pentapetalae</taxon>
        <taxon>asterids</taxon>
        <taxon>lamiids</taxon>
        <taxon>Solanales</taxon>
        <taxon>Solanaceae</taxon>
        <taxon>Solanoideae</taxon>
        <taxon>Solaneae</taxon>
        <taxon>Solanum</taxon>
    </lineage>
</organism>
<dbReference type="PANTHER" id="PTHR11746">
    <property type="entry name" value="O-METHYLTRANSFERASE"/>
    <property type="match status" value="1"/>
</dbReference>
<dbReference type="CDD" id="cd02440">
    <property type="entry name" value="AdoMet_MTases"/>
    <property type="match status" value="1"/>
</dbReference>
<evidence type="ECO:0000313" key="9">
    <source>
        <dbReference type="Proteomes" id="UP001311915"/>
    </source>
</evidence>
<keyword evidence="1" id="KW-0489">Methyltransferase</keyword>
<dbReference type="Proteomes" id="UP001311915">
    <property type="component" value="Unassembled WGS sequence"/>
</dbReference>
<comment type="caution">
    <text evidence="8">The sequence shown here is derived from an EMBL/GenBank/DDBJ whole genome shotgun (WGS) entry which is preliminary data.</text>
</comment>
<dbReference type="SUPFAM" id="SSF53335">
    <property type="entry name" value="S-adenosyl-L-methionine-dependent methyltransferases"/>
    <property type="match status" value="1"/>
</dbReference>
<evidence type="ECO:0000256" key="2">
    <source>
        <dbReference type="ARBA" id="ARBA00022679"/>
    </source>
</evidence>
<evidence type="ECO:0000256" key="4">
    <source>
        <dbReference type="ARBA" id="ARBA00034481"/>
    </source>
</evidence>
<sequence>MSTSESTSTELLYAQAQIWNYIFNFISSSTVTCAFQLGIPDVLYKHEKPMCLSDLSTELSVVNSSKISFLPILMRFLVQSGFLNQHEDHYFLTPASLLLVKNEPFNVRSFLLFTNMIGFKMILPLLFIPLMENLYGITWGEEKPRVLGDIFDDASASDSRLITNVLIIECKHVFEGLTSLVDVGGGTGTVAIAIAKAFPNINCAVLDLPQVIDDLKGSGNLNFIGGDMFDKIPHANAILLKSVLHDWNDENCVRSLKKCKESIPSRAKGGKVIIIDTVLEDPKERNEFVRAQHNIDMLMMVLCAAKERTKKEWEKLFI</sequence>
<dbReference type="InterPro" id="IPR001077">
    <property type="entry name" value="COMT_C"/>
</dbReference>
<feature type="domain" description="O-methyltransferase dimerisation" evidence="7">
    <location>
        <begin position="19"/>
        <end position="101"/>
    </location>
</feature>
<gene>
    <name evidence="8" type="ORF">R3W88_001779</name>
</gene>
<dbReference type="PROSITE" id="PS51683">
    <property type="entry name" value="SAM_OMT_II"/>
    <property type="match status" value="1"/>
</dbReference>
<feature type="domain" description="O-methyltransferase C-terminal" evidence="6">
    <location>
        <begin position="150"/>
        <end position="317"/>
    </location>
</feature>
<keyword evidence="9" id="KW-1185">Reference proteome</keyword>
<evidence type="ECO:0000256" key="1">
    <source>
        <dbReference type="ARBA" id="ARBA00022603"/>
    </source>
</evidence>